<gene>
    <name evidence="1" type="ORF">CLEI1391_LOCUS15347</name>
</gene>
<sequence length="525" mass="56960">MADPQEPMEGAEPMEDDVLMSEEQLLKALREEAITEWGALKTEDARLSLSTKIALCAVVLHTAMVARRAIVTALSALMYFVCMAGMEIESQVPGCGMQARGMELVRSYGIDPANPGPLPAAIPRATTLYIGNRFKDGDPHKPLNFIKLDNDYEHLEDNTVSLIKADPDAAHRMAVTANNGASPPIEMYDMPKLADTLMGVLSDLPPDKQREGMLDPQNIKALRDGMTGPLLATLNKNMGLDATTGAAEAHKGLTLLFGALFQYDLGYLLARINNWLTILAAQSPQMLAELKSMGHGVELGSLFTGDIAANKDSNPAAAVVDYLIMLLMLYATLFDMYAMRGAMPSLGMTRLYKLIRNCLVSAIAMYDSRKAVEVHNTLEARVQSATIDNIQTQLGALMAGSAEQRALAVRLVQELAPQKTLLEQLKSAQGVQAFQFDTMERTLEGMVHSMSGFQDTLQGLRGDVASLRANQVAGQQRTEGELQQLRMQMDQVIAMLQHGGPAAGGHGAHIMATMKSNISSLMGRR</sequence>
<protein>
    <submittedName>
        <fullName evidence="1">Uncharacterized protein</fullName>
    </submittedName>
</protein>
<proteinExistence type="predicted"/>
<name>A0A7S0WZ56_9CHLO</name>
<accession>A0A7S0WZ56</accession>
<dbReference type="AlphaFoldDB" id="A0A7S0WZ56"/>
<evidence type="ECO:0000313" key="1">
    <source>
        <dbReference type="EMBL" id="CAD8691005.1"/>
    </source>
</evidence>
<reference evidence="1" key="1">
    <citation type="submission" date="2021-01" db="EMBL/GenBank/DDBJ databases">
        <authorList>
            <person name="Corre E."/>
            <person name="Pelletier E."/>
            <person name="Niang G."/>
            <person name="Scheremetjew M."/>
            <person name="Finn R."/>
            <person name="Kale V."/>
            <person name="Holt S."/>
            <person name="Cochrane G."/>
            <person name="Meng A."/>
            <person name="Brown T."/>
            <person name="Cohen L."/>
        </authorList>
    </citation>
    <scope>NUCLEOTIDE SEQUENCE</scope>
    <source>
        <strain evidence="1">SAG 11-49</strain>
    </source>
</reference>
<organism evidence="1">
    <name type="scientific">Chlamydomonas leiostraca</name>
    <dbReference type="NCBI Taxonomy" id="1034604"/>
    <lineage>
        <taxon>Eukaryota</taxon>
        <taxon>Viridiplantae</taxon>
        <taxon>Chlorophyta</taxon>
        <taxon>core chlorophytes</taxon>
        <taxon>Chlorophyceae</taxon>
        <taxon>CS clade</taxon>
        <taxon>Chlamydomonadales</taxon>
        <taxon>Chlamydomonadaceae</taxon>
        <taxon>Chlamydomonas</taxon>
    </lineage>
</organism>
<dbReference type="EMBL" id="HBFB01027479">
    <property type="protein sequence ID" value="CAD8691005.1"/>
    <property type="molecule type" value="Transcribed_RNA"/>
</dbReference>